<dbReference type="HOGENOM" id="CLU_2092049_0_0_11"/>
<dbReference type="AlphaFoldDB" id="R9KXR7"/>
<accession>R9KXR7</accession>
<reference evidence="1 2" key="1">
    <citation type="submission" date="2013-04" db="EMBL/GenBank/DDBJ databases">
        <title>The Genome Sequence of Enterorhabdus caecimuris B7.</title>
        <authorList>
            <consortium name="The Broad Institute Genomics Platform"/>
            <consortium name="The Broad Institute Genome Sequencing Center for Infectious Disease"/>
            <person name="Earl A."/>
            <person name="Xavier R."/>
            <person name="Elson C."/>
            <person name="Duck W."/>
            <person name="Walker B."/>
            <person name="Young S."/>
            <person name="Zeng Q."/>
            <person name="Gargeya S."/>
            <person name="Fitzgerald M."/>
            <person name="Haas B."/>
            <person name="Abouelleil A."/>
            <person name="Allen A.W."/>
            <person name="Alvarado L."/>
            <person name="Arachchi H.M."/>
            <person name="Berlin A.M."/>
            <person name="Chapman S.B."/>
            <person name="Gainer-Dewar J."/>
            <person name="Goldberg J."/>
            <person name="Griggs A."/>
            <person name="Gujja S."/>
            <person name="Hansen M."/>
            <person name="Howarth C."/>
            <person name="Imamovic A."/>
            <person name="Ireland A."/>
            <person name="Larimer J."/>
            <person name="McCowan C."/>
            <person name="Murphy C."/>
            <person name="Pearson M."/>
            <person name="Poon T.W."/>
            <person name="Priest M."/>
            <person name="Roberts A."/>
            <person name="Saif S."/>
            <person name="Shea T."/>
            <person name="Sisk P."/>
            <person name="Sykes S."/>
            <person name="Wortman J."/>
            <person name="Nusbaum C."/>
            <person name="Birren B."/>
        </authorList>
    </citation>
    <scope>NUCLEOTIDE SEQUENCE [LARGE SCALE GENOMIC DNA]</scope>
    <source>
        <strain evidence="1 2">B7</strain>
    </source>
</reference>
<protein>
    <recommendedName>
        <fullName evidence="3">Gp5/Type VI secretion system Vgr protein OB-fold domain-containing protein</fullName>
    </recommendedName>
</protein>
<evidence type="ECO:0008006" key="3">
    <source>
        <dbReference type="Google" id="ProtNLM"/>
    </source>
</evidence>
<dbReference type="GeneID" id="82192023"/>
<evidence type="ECO:0000313" key="2">
    <source>
        <dbReference type="Proteomes" id="UP000014204"/>
    </source>
</evidence>
<evidence type="ECO:0000313" key="1">
    <source>
        <dbReference type="EMBL" id="EOS51103.1"/>
    </source>
</evidence>
<gene>
    <name evidence="1" type="ORF">C811_01521</name>
</gene>
<dbReference type="EMBL" id="ASSY01000008">
    <property type="protein sequence ID" value="EOS51103.1"/>
    <property type="molecule type" value="Genomic_DNA"/>
</dbReference>
<dbReference type="Proteomes" id="UP000014204">
    <property type="component" value="Unassembled WGS sequence"/>
</dbReference>
<organism evidence="1 2">
    <name type="scientific">Adlercreutzia caecimuris B7</name>
    <dbReference type="NCBI Taxonomy" id="1235794"/>
    <lineage>
        <taxon>Bacteria</taxon>
        <taxon>Bacillati</taxon>
        <taxon>Actinomycetota</taxon>
        <taxon>Coriobacteriia</taxon>
        <taxon>Eggerthellales</taxon>
        <taxon>Eggerthellaceae</taxon>
        <taxon>Adlercreutzia</taxon>
    </lineage>
</organism>
<dbReference type="eggNOG" id="ENOG5032DT7">
    <property type="taxonomic scope" value="Bacteria"/>
</dbReference>
<proteinExistence type="predicted"/>
<dbReference type="STRING" id="1235794.C811_01521"/>
<dbReference type="PATRIC" id="fig|1235794.3.peg.1507"/>
<dbReference type="RefSeq" id="WP_016309721.1">
    <property type="nucleotide sequence ID" value="NZ_KE159646.1"/>
</dbReference>
<keyword evidence="2" id="KW-1185">Reference proteome</keyword>
<comment type="caution">
    <text evidence="1">The sequence shown here is derived from an EMBL/GenBank/DDBJ whole genome shotgun (WGS) entry which is preliminary data.</text>
</comment>
<name>R9KXR7_9ACTN</name>
<sequence length="115" mass="11534">MGVYLATVSSIDSLDENGNPATARVLPHTAGGVVTMPFAVYWPLRAGDGAVSEGDEVICLQLDDGSGLILSRPDGTFTQTIGGTTAAQGDFTAAGASLKGHTYAGAHGETAPPTA</sequence>